<proteinExistence type="inferred from homology"/>
<comment type="similarity">
    <text evidence="1">Belongs to the iron/ascorbate-dependent oxidoreductase family.</text>
</comment>
<comment type="caution">
    <text evidence="3">The sequence shown here is derived from an EMBL/GenBank/DDBJ whole genome shotgun (WGS) entry which is preliminary data.</text>
</comment>
<evidence type="ECO:0000259" key="2">
    <source>
        <dbReference type="PROSITE" id="PS51471"/>
    </source>
</evidence>
<dbReference type="PANTHER" id="PTHR41677:SF1">
    <property type="entry name" value="FE2OG DIOXYGENASE DOMAIN-CONTAINING PROTEIN"/>
    <property type="match status" value="1"/>
</dbReference>
<gene>
    <name evidence="3" type="ORF">LEL_02266</name>
</gene>
<dbReference type="GO" id="GO:0016491">
    <property type="term" value="F:oxidoreductase activity"/>
    <property type="evidence" value="ECO:0007669"/>
    <property type="project" value="UniProtKB-KW"/>
</dbReference>
<keyword evidence="1" id="KW-0560">Oxidoreductase</keyword>
<keyword evidence="1" id="KW-0408">Iron</keyword>
<evidence type="ECO:0000256" key="1">
    <source>
        <dbReference type="RuleBase" id="RU003682"/>
    </source>
</evidence>
<accession>A0A168I5F6</accession>
<organism evidence="3 4">
    <name type="scientific">Akanthomyces lecanii RCEF 1005</name>
    <dbReference type="NCBI Taxonomy" id="1081108"/>
    <lineage>
        <taxon>Eukaryota</taxon>
        <taxon>Fungi</taxon>
        <taxon>Dikarya</taxon>
        <taxon>Ascomycota</taxon>
        <taxon>Pezizomycotina</taxon>
        <taxon>Sordariomycetes</taxon>
        <taxon>Hypocreomycetidae</taxon>
        <taxon>Hypocreales</taxon>
        <taxon>Cordycipitaceae</taxon>
        <taxon>Akanthomyces</taxon>
        <taxon>Cordyceps confragosa</taxon>
    </lineage>
</organism>
<reference evidence="3 4" key="1">
    <citation type="journal article" date="2016" name="Genome Biol. Evol.">
        <title>Divergent and convergent evolution of fungal pathogenicity.</title>
        <authorList>
            <person name="Shang Y."/>
            <person name="Xiao G."/>
            <person name="Zheng P."/>
            <person name="Cen K."/>
            <person name="Zhan S."/>
            <person name="Wang C."/>
        </authorList>
    </citation>
    <scope>NUCLEOTIDE SEQUENCE [LARGE SCALE GENOMIC DNA]</scope>
    <source>
        <strain evidence="3 4">RCEF 1005</strain>
    </source>
</reference>
<dbReference type="STRING" id="1081108.A0A168I5F6"/>
<dbReference type="PROSITE" id="PS51471">
    <property type="entry name" value="FE2OG_OXY"/>
    <property type="match status" value="1"/>
</dbReference>
<evidence type="ECO:0000313" key="3">
    <source>
        <dbReference type="EMBL" id="OAA78780.1"/>
    </source>
</evidence>
<dbReference type="OrthoDB" id="10256055at2759"/>
<keyword evidence="1" id="KW-0479">Metal-binding</keyword>
<dbReference type="Proteomes" id="UP000076881">
    <property type="component" value="Unassembled WGS sequence"/>
</dbReference>
<dbReference type="InterPro" id="IPR005123">
    <property type="entry name" value="Oxoglu/Fe-dep_dioxygenase_dom"/>
</dbReference>
<dbReference type="EMBL" id="AZHF01000002">
    <property type="protein sequence ID" value="OAA78780.1"/>
    <property type="molecule type" value="Genomic_DNA"/>
</dbReference>
<sequence>MPALLNTTTCLQATTASAPEVFGPKQKTPMRPSTAIPQEIIDEARAVQSEDWNPRKHVAPKPEMTQHLMKDIGLDGHGISPVAVTDPFPLFTNNAIAQMRREIFSEPVLRDCRFKSDFCANMIRGMGHAKAPFTYSAWWSPEILAIVSEAAGIELVPAVDYEVANINISINDQNSTEMVTQGDVTSAVAWHYDSYPFVCVTMAADCTGMVGGETAIKLPNGEERRGTCVVMQGRYILHQALKAFGGRERISMVTAFRPKSPFVRDESILTGSRVISNINELYPQYIEYRLSNLEERFRRALQQEKRRQVQCKKFDITAMRAFLSEQLEYIETCLAEVYEPDADWVHLDNCRGPYLS</sequence>
<dbReference type="PANTHER" id="PTHR41677">
    <property type="entry name" value="YALI0B19030P"/>
    <property type="match status" value="1"/>
</dbReference>
<dbReference type="GO" id="GO:0046872">
    <property type="term" value="F:metal ion binding"/>
    <property type="evidence" value="ECO:0007669"/>
    <property type="project" value="UniProtKB-KW"/>
</dbReference>
<dbReference type="AlphaFoldDB" id="A0A168I5F6"/>
<keyword evidence="4" id="KW-1185">Reference proteome</keyword>
<evidence type="ECO:0000313" key="4">
    <source>
        <dbReference type="Proteomes" id="UP000076881"/>
    </source>
</evidence>
<feature type="domain" description="Fe2OG dioxygenase" evidence="2">
    <location>
        <begin position="172"/>
        <end position="260"/>
    </location>
</feature>
<name>A0A168I5F6_CORDF</name>
<protein>
    <submittedName>
        <fullName evidence="3">Oxoglutarate/iron-dependent oxygenase</fullName>
    </submittedName>
</protein>